<dbReference type="Proteomes" id="UP000234681">
    <property type="component" value="Chromosome 2"/>
</dbReference>
<evidence type="ECO:0000313" key="2">
    <source>
        <dbReference type="EMBL" id="EDL82181.1"/>
    </source>
</evidence>
<proteinExistence type="predicted"/>
<feature type="compositionally biased region" description="Low complexity" evidence="1">
    <location>
        <begin position="19"/>
        <end position="31"/>
    </location>
</feature>
<dbReference type="EMBL" id="CH473952">
    <property type="protein sequence ID" value="EDL82181.1"/>
    <property type="molecule type" value="Genomic_DNA"/>
</dbReference>
<reference evidence="3" key="1">
    <citation type="submission" date="2005-09" db="EMBL/GenBank/DDBJ databases">
        <authorList>
            <person name="Mural R.J."/>
            <person name="Li P.W."/>
            <person name="Adams M.D."/>
            <person name="Amanatides P.G."/>
            <person name="Baden-Tillson H."/>
            <person name="Barnstead M."/>
            <person name="Chin S.H."/>
            <person name="Dew I."/>
            <person name="Evans C.A."/>
            <person name="Ferriera S."/>
            <person name="Flanigan M."/>
            <person name="Fosler C."/>
            <person name="Glodek A."/>
            <person name="Gu Z."/>
            <person name="Holt R.A."/>
            <person name="Jennings D."/>
            <person name="Kraft C.L."/>
            <person name="Lu F."/>
            <person name="Nguyen T."/>
            <person name="Nusskern D.R."/>
            <person name="Pfannkoch C.M."/>
            <person name="Sitter C."/>
            <person name="Sutton G.G."/>
            <person name="Venter J.C."/>
            <person name="Wang Z."/>
            <person name="Woodage T."/>
            <person name="Zheng X.H."/>
            <person name="Zhong F."/>
        </authorList>
    </citation>
    <scope>NUCLEOTIDE SEQUENCE [LARGE SCALE GENOMIC DNA]</scope>
    <source>
        <strain>BN</strain>
        <strain evidence="3">Sprague-Dawley</strain>
    </source>
</reference>
<feature type="region of interest" description="Disordered" evidence="1">
    <location>
        <begin position="14"/>
        <end position="44"/>
    </location>
</feature>
<protein>
    <submittedName>
        <fullName evidence="2">RCG28499</fullName>
    </submittedName>
</protein>
<accession>A6HVP5</accession>
<name>A6HVP5_RAT</name>
<evidence type="ECO:0000313" key="3">
    <source>
        <dbReference type="Proteomes" id="UP000234681"/>
    </source>
</evidence>
<sequence>MVTFYNWHHLPTHTHTHTHTLQNTQLKQTHTPKGQPVGKGAGVQGKVNRWLEARTWSGWTSVLGLLTGGGIRGSPASLERT</sequence>
<gene>
    <name evidence="2" type="ORF">rCG_28499</name>
</gene>
<dbReference type="AlphaFoldDB" id="A6HVP5"/>
<evidence type="ECO:0000256" key="1">
    <source>
        <dbReference type="SAM" id="MobiDB-lite"/>
    </source>
</evidence>
<organism evidence="2 3">
    <name type="scientific">Rattus norvegicus</name>
    <name type="common">Rat</name>
    <dbReference type="NCBI Taxonomy" id="10116"/>
    <lineage>
        <taxon>Eukaryota</taxon>
        <taxon>Metazoa</taxon>
        <taxon>Chordata</taxon>
        <taxon>Craniata</taxon>
        <taxon>Vertebrata</taxon>
        <taxon>Euteleostomi</taxon>
        <taxon>Mammalia</taxon>
        <taxon>Eutheria</taxon>
        <taxon>Euarchontoglires</taxon>
        <taxon>Glires</taxon>
        <taxon>Rodentia</taxon>
        <taxon>Myomorpha</taxon>
        <taxon>Muroidea</taxon>
        <taxon>Muridae</taxon>
        <taxon>Murinae</taxon>
        <taxon>Rattus</taxon>
    </lineage>
</organism>